<accession>W9VBD2</accession>
<keyword evidence="2" id="KW-0472">Membrane</keyword>
<dbReference type="Gene3D" id="3.30.700.10">
    <property type="entry name" value="Glycoprotein, Type 4 Pilin"/>
    <property type="match status" value="1"/>
</dbReference>
<dbReference type="InterPro" id="IPR012902">
    <property type="entry name" value="N_methyl_site"/>
</dbReference>
<dbReference type="EMBL" id="AONC01000074">
    <property type="protein sequence ID" value="EXJ13327.1"/>
    <property type="molecule type" value="Genomic_DNA"/>
</dbReference>
<keyword evidence="4" id="KW-1185">Reference proteome</keyword>
<evidence type="ECO:0000313" key="3">
    <source>
        <dbReference type="EMBL" id="EXJ13327.1"/>
    </source>
</evidence>
<reference evidence="3 4" key="1">
    <citation type="submission" date="2012-11" db="EMBL/GenBank/DDBJ databases">
        <title>Genome assembly of Thiorhodococcus sp. AK35.</title>
        <authorList>
            <person name="Nupur N."/>
            <person name="Khatri I."/>
            <person name="Subramanian S."/>
            <person name="Pinnaka A."/>
        </authorList>
    </citation>
    <scope>NUCLEOTIDE SEQUENCE [LARGE SCALE GENOMIC DNA]</scope>
    <source>
        <strain evidence="3 4">AK35</strain>
    </source>
</reference>
<gene>
    <name evidence="3" type="ORF">D779_3852</name>
</gene>
<organism evidence="3 4">
    <name type="scientific">Imhoffiella purpurea</name>
    <dbReference type="NCBI Taxonomy" id="1249627"/>
    <lineage>
        <taxon>Bacteria</taxon>
        <taxon>Pseudomonadati</taxon>
        <taxon>Pseudomonadota</taxon>
        <taxon>Gammaproteobacteria</taxon>
        <taxon>Chromatiales</taxon>
        <taxon>Chromatiaceae</taxon>
        <taxon>Imhoffiella</taxon>
    </lineage>
</organism>
<dbReference type="GO" id="GO:0043683">
    <property type="term" value="P:type IV pilus assembly"/>
    <property type="evidence" value="ECO:0007669"/>
    <property type="project" value="InterPro"/>
</dbReference>
<dbReference type="Pfam" id="PF16732">
    <property type="entry name" value="ComP_DUS"/>
    <property type="match status" value="1"/>
</dbReference>
<proteinExistence type="predicted"/>
<sequence>MPATTRRACLAFTLTELMIVLAILAILATIVIPDYQRQVRQARRTDGQTGLMAIALAQEKFRAYCSQYASRLEGARNCDAEAASPYALGLSETSPEGHYRFSLSGVSASRFTAEATGVGGQTHDRAGGTSCAELSLDQDGNRAPRDCW</sequence>
<dbReference type="SUPFAM" id="SSF54523">
    <property type="entry name" value="Pili subunits"/>
    <property type="match status" value="1"/>
</dbReference>
<keyword evidence="2" id="KW-1133">Transmembrane helix</keyword>
<dbReference type="NCBIfam" id="TIGR02532">
    <property type="entry name" value="IV_pilin_GFxxxE"/>
    <property type="match status" value="1"/>
</dbReference>
<keyword evidence="2" id="KW-0812">Transmembrane</keyword>
<dbReference type="Proteomes" id="UP000019460">
    <property type="component" value="Unassembled WGS sequence"/>
</dbReference>
<dbReference type="OrthoDB" id="5572189at2"/>
<comment type="caution">
    <text evidence="3">The sequence shown here is derived from an EMBL/GenBank/DDBJ whole genome shotgun (WGS) entry which is preliminary data.</text>
</comment>
<feature type="region of interest" description="Disordered" evidence="1">
    <location>
        <begin position="117"/>
        <end position="148"/>
    </location>
</feature>
<dbReference type="InterPro" id="IPR031982">
    <property type="entry name" value="PilE-like"/>
</dbReference>
<dbReference type="InterPro" id="IPR045584">
    <property type="entry name" value="Pilin-like"/>
</dbReference>
<evidence type="ECO:0000256" key="2">
    <source>
        <dbReference type="SAM" id="Phobius"/>
    </source>
</evidence>
<feature type="transmembrane region" description="Helical" evidence="2">
    <location>
        <begin position="12"/>
        <end position="35"/>
    </location>
</feature>
<dbReference type="eggNOG" id="COG4968">
    <property type="taxonomic scope" value="Bacteria"/>
</dbReference>
<feature type="compositionally biased region" description="Basic and acidic residues" evidence="1">
    <location>
        <begin position="139"/>
        <end position="148"/>
    </location>
</feature>
<name>W9VBD2_9GAMM</name>
<dbReference type="STRING" id="1249627.D779_3852"/>
<dbReference type="RefSeq" id="WP_043757458.1">
    <property type="nucleotide sequence ID" value="NZ_AONC01000074.1"/>
</dbReference>
<dbReference type="AlphaFoldDB" id="W9VBD2"/>
<protein>
    <submittedName>
        <fullName evidence="3">Type IV pilus biogenesis protein PilE</fullName>
    </submittedName>
</protein>
<dbReference type="Pfam" id="PF07963">
    <property type="entry name" value="N_methyl"/>
    <property type="match status" value="1"/>
</dbReference>
<evidence type="ECO:0000256" key="1">
    <source>
        <dbReference type="SAM" id="MobiDB-lite"/>
    </source>
</evidence>
<evidence type="ECO:0000313" key="4">
    <source>
        <dbReference type="Proteomes" id="UP000019460"/>
    </source>
</evidence>